<dbReference type="AlphaFoldDB" id="A0A087TT51"/>
<dbReference type="GO" id="GO:0016887">
    <property type="term" value="F:ATP hydrolysis activity"/>
    <property type="evidence" value="ECO:0007669"/>
    <property type="project" value="InterPro"/>
</dbReference>
<keyword evidence="4" id="KW-0067">ATP-binding</keyword>
<dbReference type="SUPFAM" id="SSF52540">
    <property type="entry name" value="P-loop containing nucleoside triphosphate hydrolases"/>
    <property type="match status" value="1"/>
</dbReference>
<evidence type="ECO:0000256" key="5">
    <source>
        <dbReference type="ARBA" id="ARBA00023136"/>
    </source>
</evidence>
<dbReference type="Pfam" id="PF00004">
    <property type="entry name" value="AAA"/>
    <property type="match status" value="1"/>
</dbReference>
<dbReference type="InterPro" id="IPR003959">
    <property type="entry name" value="ATPase_AAA_core"/>
</dbReference>
<dbReference type="SUPFAM" id="SSF116846">
    <property type="entry name" value="MIT domain"/>
    <property type="match status" value="1"/>
</dbReference>
<dbReference type="Proteomes" id="UP000054359">
    <property type="component" value="Unassembled WGS sequence"/>
</dbReference>
<keyword evidence="12" id="KW-1185">Reference proteome</keyword>
<dbReference type="InterPro" id="IPR027417">
    <property type="entry name" value="P-loop_NTPase"/>
</dbReference>
<dbReference type="SMART" id="SM00745">
    <property type="entry name" value="MIT"/>
    <property type="match status" value="1"/>
</dbReference>
<dbReference type="PANTHER" id="PTHR23074:SF86">
    <property type="entry name" value="SPASTIN"/>
    <property type="match status" value="1"/>
</dbReference>
<feature type="region of interest" description="Disordered" evidence="8">
    <location>
        <begin position="195"/>
        <end position="322"/>
    </location>
</feature>
<keyword evidence="7" id="KW-0413">Isomerase</keyword>
<dbReference type="InterPro" id="IPR036181">
    <property type="entry name" value="MIT_dom_sf"/>
</dbReference>
<dbReference type="Gene3D" id="3.40.50.300">
    <property type="entry name" value="P-loop containing nucleotide triphosphate hydrolases"/>
    <property type="match status" value="1"/>
</dbReference>
<feature type="transmembrane region" description="Helical" evidence="9">
    <location>
        <begin position="33"/>
        <end position="51"/>
    </location>
</feature>
<evidence type="ECO:0000256" key="6">
    <source>
        <dbReference type="ARBA" id="ARBA00023212"/>
    </source>
</evidence>
<dbReference type="InterPro" id="IPR050304">
    <property type="entry name" value="MT-severing_AAA_ATPase"/>
</dbReference>
<keyword evidence="5 9" id="KW-0472">Membrane</keyword>
<evidence type="ECO:0000259" key="10">
    <source>
        <dbReference type="SMART" id="SM00745"/>
    </source>
</evidence>
<dbReference type="GO" id="GO:0016853">
    <property type="term" value="F:isomerase activity"/>
    <property type="evidence" value="ECO:0007669"/>
    <property type="project" value="UniProtKB-KW"/>
</dbReference>
<evidence type="ECO:0000256" key="7">
    <source>
        <dbReference type="ARBA" id="ARBA00023235"/>
    </source>
</evidence>
<keyword evidence="1" id="KW-0963">Cytoplasm</keyword>
<feature type="non-terminal residue" evidence="11">
    <location>
        <position position="434"/>
    </location>
</feature>
<keyword evidence="6" id="KW-0206">Cytoskeleton</keyword>
<keyword evidence="3" id="KW-0547">Nucleotide-binding</keyword>
<evidence type="ECO:0000256" key="4">
    <source>
        <dbReference type="ARBA" id="ARBA00022840"/>
    </source>
</evidence>
<accession>A0A087TT51</accession>
<evidence type="ECO:0000256" key="3">
    <source>
        <dbReference type="ARBA" id="ARBA00022741"/>
    </source>
</evidence>
<keyword evidence="2" id="KW-0493">Microtubule</keyword>
<dbReference type="GO" id="GO:0005874">
    <property type="term" value="C:microtubule"/>
    <property type="evidence" value="ECO:0007669"/>
    <property type="project" value="UniProtKB-KW"/>
</dbReference>
<feature type="domain" description="MIT" evidence="10">
    <location>
        <begin position="102"/>
        <end position="180"/>
    </location>
</feature>
<dbReference type="GO" id="GO:0005524">
    <property type="term" value="F:ATP binding"/>
    <property type="evidence" value="ECO:0007669"/>
    <property type="project" value="UniProtKB-KW"/>
</dbReference>
<keyword evidence="9" id="KW-1133">Transmembrane helix</keyword>
<dbReference type="OrthoDB" id="10251136at2759"/>
<feature type="compositionally biased region" description="Polar residues" evidence="8">
    <location>
        <begin position="195"/>
        <end position="214"/>
    </location>
</feature>
<evidence type="ECO:0000256" key="9">
    <source>
        <dbReference type="SAM" id="Phobius"/>
    </source>
</evidence>
<dbReference type="OMA" id="TSTCKSN"/>
<gene>
    <name evidence="11" type="ORF">X975_06257</name>
</gene>
<dbReference type="FunFam" id="1.20.58.80:FF:000006">
    <property type="entry name" value="Spastin"/>
    <property type="match status" value="1"/>
</dbReference>
<evidence type="ECO:0000313" key="12">
    <source>
        <dbReference type="Proteomes" id="UP000054359"/>
    </source>
</evidence>
<reference evidence="11 12" key="1">
    <citation type="submission" date="2013-11" db="EMBL/GenBank/DDBJ databases">
        <title>Genome sequencing of Stegodyphus mimosarum.</title>
        <authorList>
            <person name="Bechsgaard J."/>
        </authorList>
    </citation>
    <scope>NUCLEOTIDE SEQUENCE [LARGE SCALE GENOMIC DNA]</scope>
</reference>
<sequence length="434" mass="48882">MIPESVGNELNVQEKASNEKKTSKRNYYVKRTIYFIVFPFTFLFGSFQFLFSELFKFFHGLCTSVQQTVTSTCKSNVRKLEDVQENLKSDKEMNVENPFAVQRYHHLRAFDLISKALIIDEENNGRKEMAIEYYRKGIDELRKGIAVNCSRGTGPTWERSRRLQEKMKTNLNMAKDRLEYLERISRLQDNEANVSYNKQNENGGPNLTENSDSPNLDVLEGNTSRRRTWQRPAPLKLNSCIQADTFVDKNPSPTSPGVNESGKRTVRKIGVPVKSLTLPRNLPSSPRKIPSTPPRKKPTTPPSVRRQLLQPSRKDNQARNVLPVQSRLQKLNKILSLKGVDSKLTQVIMDEIVDGGPGVTFDDIAGQDVAKQALHEMVILPTVRPELFTGLRTPPKGLLLFGPPGNGKTMLAKAVACESNSTFFNISAASLTSK</sequence>
<dbReference type="GO" id="GO:0000226">
    <property type="term" value="P:microtubule cytoskeleton organization"/>
    <property type="evidence" value="ECO:0007669"/>
    <property type="project" value="UniProtKB-ARBA"/>
</dbReference>
<dbReference type="CDD" id="cd02679">
    <property type="entry name" value="MIT_spastin"/>
    <property type="match status" value="1"/>
</dbReference>
<proteinExistence type="predicted"/>
<organism evidence="11 12">
    <name type="scientific">Stegodyphus mimosarum</name>
    <name type="common">African social velvet spider</name>
    <dbReference type="NCBI Taxonomy" id="407821"/>
    <lineage>
        <taxon>Eukaryota</taxon>
        <taxon>Metazoa</taxon>
        <taxon>Ecdysozoa</taxon>
        <taxon>Arthropoda</taxon>
        <taxon>Chelicerata</taxon>
        <taxon>Arachnida</taxon>
        <taxon>Araneae</taxon>
        <taxon>Araneomorphae</taxon>
        <taxon>Entelegynae</taxon>
        <taxon>Eresoidea</taxon>
        <taxon>Eresidae</taxon>
        <taxon>Stegodyphus</taxon>
    </lineage>
</organism>
<evidence type="ECO:0000256" key="8">
    <source>
        <dbReference type="SAM" id="MobiDB-lite"/>
    </source>
</evidence>
<evidence type="ECO:0000313" key="11">
    <source>
        <dbReference type="EMBL" id="KFM68290.1"/>
    </source>
</evidence>
<name>A0A087TT51_STEMI</name>
<evidence type="ECO:0000256" key="1">
    <source>
        <dbReference type="ARBA" id="ARBA00022490"/>
    </source>
</evidence>
<dbReference type="PANTHER" id="PTHR23074">
    <property type="entry name" value="AAA DOMAIN-CONTAINING"/>
    <property type="match status" value="1"/>
</dbReference>
<evidence type="ECO:0000256" key="2">
    <source>
        <dbReference type="ARBA" id="ARBA00022701"/>
    </source>
</evidence>
<protein>
    <submittedName>
        <fullName evidence="11">Spastin</fullName>
    </submittedName>
</protein>
<dbReference type="EMBL" id="KK116625">
    <property type="protein sequence ID" value="KFM68290.1"/>
    <property type="molecule type" value="Genomic_DNA"/>
</dbReference>
<dbReference type="STRING" id="407821.A0A087TT51"/>
<keyword evidence="9" id="KW-0812">Transmembrane</keyword>
<dbReference type="Gene3D" id="1.20.58.80">
    <property type="entry name" value="Phosphotransferase system, lactose/cellobiose-type IIA subunit"/>
    <property type="match status" value="1"/>
</dbReference>
<dbReference type="InterPro" id="IPR007330">
    <property type="entry name" value="MIT_dom"/>
</dbReference>